<organism evidence="7 8">
    <name type="scientific">Salana multivorans</name>
    <dbReference type="NCBI Taxonomy" id="120377"/>
    <lineage>
        <taxon>Bacteria</taxon>
        <taxon>Bacillati</taxon>
        <taxon>Actinomycetota</taxon>
        <taxon>Actinomycetes</taxon>
        <taxon>Micrococcales</taxon>
        <taxon>Beutenbergiaceae</taxon>
        <taxon>Salana</taxon>
    </lineage>
</organism>
<evidence type="ECO:0000256" key="1">
    <source>
        <dbReference type="ARBA" id="ARBA00005695"/>
    </source>
</evidence>
<evidence type="ECO:0000313" key="7">
    <source>
        <dbReference type="EMBL" id="ROR93105.1"/>
    </source>
</evidence>
<evidence type="ECO:0000256" key="4">
    <source>
        <dbReference type="SAM" id="MobiDB-lite"/>
    </source>
</evidence>
<keyword evidence="3 5" id="KW-0732">Signal</keyword>
<comment type="similarity">
    <text evidence="1">Belongs to the bacterial solute-binding protein 5 family.</text>
</comment>
<keyword evidence="8" id="KW-1185">Reference proteome</keyword>
<dbReference type="Pfam" id="PF00496">
    <property type="entry name" value="SBP_bac_5"/>
    <property type="match status" value="1"/>
</dbReference>
<dbReference type="Gene3D" id="3.40.190.10">
    <property type="entry name" value="Periplasmic binding protein-like II"/>
    <property type="match status" value="1"/>
</dbReference>
<dbReference type="GO" id="GO:0043190">
    <property type="term" value="C:ATP-binding cassette (ABC) transporter complex"/>
    <property type="evidence" value="ECO:0007669"/>
    <property type="project" value="InterPro"/>
</dbReference>
<evidence type="ECO:0000259" key="6">
    <source>
        <dbReference type="Pfam" id="PF00496"/>
    </source>
</evidence>
<dbReference type="AlphaFoldDB" id="A0A3N2CZZ2"/>
<dbReference type="PANTHER" id="PTHR30290">
    <property type="entry name" value="PERIPLASMIC BINDING COMPONENT OF ABC TRANSPORTER"/>
    <property type="match status" value="1"/>
</dbReference>
<feature type="chain" id="PRO_5038391386" evidence="5">
    <location>
        <begin position="19"/>
        <end position="560"/>
    </location>
</feature>
<comment type="caution">
    <text evidence="7">The sequence shown here is derived from an EMBL/GenBank/DDBJ whole genome shotgun (WGS) entry which is preliminary data.</text>
</comment>
<dbReference type="GO" id="GO:0015833">
    <property type="term" value="P:peptide transport"/>
    <property type="evidence" value="ECO:0007669"/>
    <property type="project" value="TreeGrafter"/>
</dbReference>
<dbReference type="CDD" id="cd08492">
    <property type="entry name" value="PBP2_NikA_DppA_OppA_like_15"/>
    <property type="match status" value="1"/>
</dbReference>
<gene>
    <name evidence="7" type="ORF">EDD28_2512</name>
</gene>
<proteinExistence type="inferred from homology"/>
<evidence type="ECO:0000256" key="2">
    <source>
        <dbReference type="ARBA" id="ARBA00022448"/>
    </source>
</evidence>
<dbReference type="InterPro" id="IPR000914">
    <property type="entry name" value="SBP_5_dom"/>
</dbReference>
<dbReference type="GO" id="GO:1904680">
    <property type="term" value="F:peptide transmembrane transporter activity"/>
    <property type="evidence" value="ECO:0007669"/>
    <property type="project" value="TreeGrafter"/>
</dbReference>
<dbReference type="PIRSF" id="PIRSF002741">
    <property type="entry name" value="MppA"/>
    <property type="match status" value="1"/>
</dbReference>
<evidence type="ECO:0000256" key="5">
    <source>
        <dbReference type="SAM" id="SignalP"/>
    </source>
</evidence>
<feature type="region of interest" description="Disordered" evidence="4">
    <location>
        <begin position="29"/>
        <end position="54"/>
    </location>
</feature>
<feature type="compositionally biased region" description="Low complexity" evidence="4">
    <location>
        <begin position="34"/>
        <end position="50"/>
    </location>
</feature>
<dbReference type="EMBL" id="RKHQ01000002">
    <property type="protein sequence ID" value="ROR93105.1"/>
    <property type="molecule type" value="Genomic_DNA"/>
</dbReference>
<dbReference type="NCBIfam" id="TIGR04028">
    <property type="entry name" value="SBP_KPN_01854"/>
    <property type="match status" value="1"/>
</dbReference>
<reference evidence="7 8" key="1">
    <citation type="submission" date="2018-11" db="EMBL/GenBank/DDBJ databases">
        <title>Sequencing the genomes of 1000 actinobacteria strains.</title>
        <authorList>
            <person name="Klenk H.-P."/>
        </authorList>
    </citation>
    <scope>NUCLEOTIDE SEQUENCE [LARGE SCALE GENOMIC DNA]</scope>
    <source>
        <strain evidence="7 8">DSM 13521</strain>
    </source>
</reference>
<dbReference type="PROSITE" id="PS51257">
    <property type="entry name" value="PROKAR_LIPOPROTEIN"/>
    <property type="match status" value="1"/>
</dbReference>
<keyword evidence="2" id="KW-0813">Transport</keyword>
<dbReference type="Proteomes" id="UP000275356">
    <property type="component" value="Unassembled WGS sequence"/>
</dbReference>
<evidence type="ECO:0000313" key="8">
    <source>
        <dbReference type="Proteomes" id="UP000275356"/>
    </source>
</evidence>
<feature type="signal peptide" evidence="5">
    <location>
        <begin position="1"/>
        <end position="18"/>
    </location>
</feature>
<dbReference type="RefSeq" id="WP_123740114.1">
    <property type="nucleotide sequence ID" value="NZ_RKHQ01000002.1"/>
</dbReference>
<dbReference type="OrthoDB" id="5240629at2"/>
<dbReference type="Gene3D" id="3.10.105.10">
    <property type="entry name" value="Dipeptide-binding Protein, Domain 3"/>
    <property type="match status" value="1"/>
</dbReference>
<name>A0A3N2CZZ2_9MICO</name>
<dbReference type="InterPro" id="IPR039424">
    <property type="entry name" value="SBP_5"/>
</dbReference>
<protein>
    <submittedName>
        <fullName evidence="7">Peptide/nickel transport system substrate-binding protein</fullName>
    </submittedName>
</protein>
<dbReference type="PANTHER" id="PTHR30290:SF9">
    <property type="entry name" value="OLIGOPEPTIDE-BINDING PROTEIN APPA"/>
    <property type="match status" value="1"/>
</dbReference>
<sequence>MSRIAHRPAAGIVSFAVAAVMLAGCASGSGGGTADSTTDAATGSSGTDATPAGDVQTGGELLYLEYQPFTTLYPPQSGFYPNGGIIANITDRLVYQDPVTLELEPWLATDWTVNEDATEYTFDLRPGVTFSDGTQLTAEVVAKNFDLYGLGDAERGFPVSEQINNYAGSTVVDEDTVTFSFSAPAPGFLQATSANGAGILSEATLDGDVDFFAPGNATQVVGTGPFVVADETVGTELLLEAREDYDWAPPSLEHQGRAYLDAVRFTVTPEDAVRVGALTSGQADLVRYVQAYDEQQVTGAGLQLFAPQTQGVNNSLSLRFTNPILSDLKVRQALVAGVDAQEVVDTIFTENYPAATGVLSHTALGYVDESDRLAYDPEHAAELLDEAGWTLDGATDGIRTKDGQRLSLVASEAKPQPLSKDTLTLVAQQLAKIGVELKILAADAGTFAEAIVDPDQVQLYHSMVARSDLDVIKSQYHSQNRNSLLSTDAELDRLLEVVSSTADPAARLEASKAAQDYLVEQAYVIPLFEEPQVYGAQNYVHGFGWDSIARPIFYSTWLEG</sequence>
<feature type="domain" description="Solute-binding protein family 5" evidence="6">
    <location>
        <begin position="102"/>
        <end position="450"/>
    </location>
</feature>
<accession>A0A3N2CZZ2</accession>
<dbReference type="SUPFAM" id="SSF53850">
    <property type="entry name" value="Periplasmic binding protein-like II"/>
    <property type="match status" value="1"/>
</dbReference>
<evidence type="ECO:0000256" key="3">
    <source>
        <dbReference type="ARBA" id="ARBA00022729"/>
    </source>
</evidence>
<dbReference type="InterPro" id="IPR030678">
    <property type="entry name" value="Peptide/Ni-bd"/>
</dbReference>
<dbReference type="GO" id="GO:0042597">
    <property type="term" value="C:periplasmic space"/>
    <property type="evidence" value="ECO:0007669"/>
    <property type="project" value="UniProtKB-ARBA"/>
</dbReference>
<dbReference type="InterPro" id="IPR023920">
    <property type="entry name" value="ABC_transptr_sub-bd_KPN01854"/>
</dbReference>